<proteinExistence type="inferred from homology"/>
<dbReference type="SUPFAM" id="SSF53383">
    <property type="entry name" value="PLP-dependent transferases"/>
    <property type="match status" value="1"/>
</dbReference>
<dbReference type="PANTHER" id="PTHR43643:SF3">
    <property type="entry name" value="HISTIDINOL-PHOSPHATE AMINOTRANSFERASE"/>
    <property type="match status" value="1"/>
</dbReference>
<name>A0A439DX97_9MYCO</name>
<evidence type="ECO:0000256" key="1">
    <source>
        <dbReference type="ARBA" id="ARBA00001933"/>
    </source>
</evidence>
<comment type="similarity">
    <text evidence="5">Belongs to the class-II pyridoxal-phosphate-dependent aminotransferase family.</text>
</comment>
<evidence type="ECO:0000256" key="2">
    <source>
        <dbReference type="ARBA" id="ARBA00022576"/>
    </source>
</evidence>
<dbReference type="InterPro" id="IPR004839">
    <property type="entry name" value="Aminotransferase_I/II_large"/>
</dbReference>
<keyword evidence="3" id="KW-0808">Transferase</keyword>
<accession>A0A439DX97</accession>
<dbReference type="Gene3D" id="3.40.640.10">
    <property type="entry name" value="Type I PLP-dependent aspartate aminotransferase-like (Major domain)"/>
    <property type="match status" value="1"/>
</dbReference>
<dbReference type="PROSITE" id="PS00599">
    <property type="entry name" value="AA_TRANSFER_CLASS_2"/>
    <property type="match status" value="1"/>
</dbReference>
<evidence type="ECO:0000256" key="4">
    <source>
        <dbReference type="ARBA" id="ARBA00022898"/>
    </source>
</evidence>
<comment type="cofactor">
    <cofactor evidence="1 5">
        <name>pyridoxal 5'-phosphate</name>
        <dbReference type="ChEBI" id="CHEBI:597326"/>
    </cofactor>
</comment>
<evidence type="ECO:0000313" key="7">
    <source>
        <dbReference type="EMBL" id="RWA21961.1"/>
    </source>
</evidence>
<keyword evidence="8" id="KW-1185">Reference proteome</keyword>
<gene>
    <name evidence="7" type="ORF">MELE44368_14820</name>
</gene>
<keyword evidence="4 5" id="KW-0663">Pyridoxal phosphate</keyword>
<dbReference type="Proteomes" id="UP000287177">
    <property type="component" value="Unassembled WGS sequence"/>
</dbReference>
<sequence length="349" mass="37814">MGRSLMTTPDRDVPEPAGALHDALDPFPLSLNENPFPPLPAVRAALNASVDTANRYPEFLPQQLRALIATHIGVHAEQVVVGVGATGVIMQVLQAVTRPGETLAMAYPTFDGYPIFAQMARLASATVALDGHGRHDLDALVRAAAGARVVVLCRPHNPTGTIEPASDIEEFLKRVPAGTVVLLDEAYVEFLPPEARLDAAELVARYPNLVVVRTFSKAYGLAGLRIGYGFCAPQLARRLWSMQLPFGIAGTGLAAVTASYEAEAELQQRIQMIASETRYLRMRLAAMGVYSTDAHANFVYLPQRDRPWPEVFDDTGLRLRHYADGGVRITVGERRATRAVLAAVTAALR</sequence>
<dbReference type="EMBL" id="ATDN01000007">
    <property type="protein sequence ID" value="RWA21961.1"/>
    <property type="molecule type" value="Genomic_DNA"/>
</dbReference>
<dbReference type="PANTHER" id="PTHR43643">
    <property type="entry name" value="HISTIDINOL-PHOSPHATE AMINOTRANSFERASE 2"/>
    <property type="match status" value="1"/>
</dbReference>
<dbReference type="InterPro" id="IPR001917">
    <property type="entry name" value="Aminotrans_II_pyridoxalP_BS"/>
</dbReference>
<evidence type="ECO:0000313" key="8">
    <source>
        <dbReference type="Proteomes" id="UP000287177"/>
    </source>
</evidence>
<dbReference type="InterPro" id="IPR050106">
    <property type="entry name" value="HistidinolP_aminotransfase"/>
</dbReference>
<dbReference type="GO" id="GO:0008483">
    <property type="term" value="F:transaminase activity"/>
    <property type="evidence" value="ECO:0007669"/>
    <property type="project" value="UniProtKB-KW"/>
</dbReference>
<dbReference type="GO" id="GO:0030170">
    <property type="term" value="F:pyridoxal phosphate binding"/>
    <property type="evidence" value="ECO:0007669"/>
    <property type="project" value="InterPro"/>
</dbReference>
<evidence type="ECO:0000256" key="5">
    <source>
        <dbReference type="RuleBase" id="RU003693"/>
    </source>
</evidence>
<dbReference type="InterPro" id="IPR015421">
    <property type="entry name" value="PyrdxlP-dep_Trfase_major"/>
</dbReference>
<dbReference type="CDD" id="cd00609">
    <property type="entry name" value="AAT_like"/>
    <property type="match status" value="1"/>
</dbReference>
<dbReference type="Gene3D" id="3.90.1150.10">
    <property type="entry name" value="Aspartate Aminotransferase, domain 1"/>
    <property type="match status" value="1"/>
</dbReference>
<keyword evidence="2" id="KW-0032">Aminotransferase</keyword>
<feature type="domain" description="Aminotransferase class I/classII large" evidence="6">
    <location>
        <begin position="28"/>
        <end position="331"/>
    </location>
</feature>
<dbReference type="InterPro" id="IPR015422">
    <property type="entry name" value="PyrdxlP-dep_Trfase_small"/>
</dbReference>
<dbReference type="Pfam" id="PF00155">
    <property type="entry name" value="Aminotran_1_2"/>
    <property type="match status" value="1"/>
</dbReference>
<protein>
    <recommendedName>
        <fullName evidence="6">Aminotransferase class I/classII large domain-containing protein</fullName>
    </recommendedName>
</protein>
<evidence type="ECO:0000256" key="3">
    <source>
        <dbReference type="ARBA" id="ARBA00022679"/>
    </source>
</evidence>
<organism evidence="7 8">
    <name type="scientific">Mycolicibacterium elephantis DSM 44368</name>
    <dbReference type="NCBI Taxonomy" id="1335622"/>
    <lineage>
        <taxon>Bacteria</taxon>
        <taxon>Bacillati</taxon>
        <taxon>Actinomycetota</taxon>
        <taxon>Actinomycetes</taxon>
        <taxon>Mycobacteriales</taxon>
        <taxon>Mycobacteriaceae</taxon>
        <taxon>Mycolicibacterium</taxon>
    </lineage>
</organism>
<evidence type="ECO:0000259" key="6">
    <source>
        <dbReference type="Pfam" id="PF00155"/>
    </source>
</evidence>
<dbReference type="AlphaFoldDB" id="A0A439DX97"/>
<reference evidence="7 8" key="1">
    <citation type="submission" date="2013-06" db="EMBL/GenBank/DDBJ databases">
        <title>The draft sequence of the Mycobacterium elephantis genome.</title>
        <authorList>
            <person name="Pettersson F.B."/>
            <person name="Das S."/>
            <person name="Dasgupta S."/>
            <person name="Bhattacharya A."/>
            <person name="Kirsebom L.A."/>
        </authorList>
    </citation>
    <scope>NUCLEOTIDE SEQUENCE [LARGE SCALE GENOMIC DNA]</scope>
    <source>
        <strain evidence="7 8">DSM 44368</strain>
    </source>
</reference>
<comment type="caution">
    <text evidence="7">The sequence shown here is derived from an EMBL/GenBank/DDBJ whole genome shotgun (WGS) entry which is preliminary data.</text>
</comment>
<dbReference type="InterPro" id="IPR015424">
    <property type="entry name" value="PyrdxlP-dep_Trfase"/>
</dbReference>